<dbReference type="RefSeq" id="WP_091661811.1">
    <property type="nucleotide sequence ID" value="NZ_LT594323.1"/>
</dbReference>
<evidence type="ECO:0000313" key="6">
    <source>
        <dbReference type="Proteomes" id="UP000199385"/>
    </source>
</evidence>
<dbReference type="PANTHER" id="PTHR33204">
    <property type="entry name" value="TRANSCRIPTIONAL REGULATOR, MARR FAMILY"/>
    <property type="match status" value="1"/>
</dbReference>
<proteinExistence type="predicted"/>
<keyword evidence="2" id="KW-0238">DNA-binding</keyword>
<dbReference type="EMBL" id="LT594323">
    <property type="protein sequence ID" value="SBT43000.1"/>
    <property type="molecule type" value="Genomic_DNA"/>
</dbReference>
<organism evidence="5 6">
    <name type="scientific">Micromonospora auratinigra</name>
    <dbReference type="NCBI Taxonomy" id="261654"/>
    <lineage>
        <taxon>Bacteria</taxon>
        <taxon>Bacillati</taxon>
        <taxon>Actinomycetota</taxon>
        <taxon>Actinomycetes</taxon>
        <taxon>Micromonosporales</taxon>
        <taxon>Micromonosporaceae</taxon>
        <taxon>Micromonospora</taxon>
    </lineage>
</organism>
<evidence type="ECO:0000256" key="2">
    <source>
        <dbReference type="ARBA" id="ARBA00023125"/>
    </source>
</evidence>
<name>A0A1A8ZG60_9ACTN</name>
<keyword evidence="6" id="KW-1185">Reference proteome</keyword>
<dbReference type="Pfam" id="PF01638">
    <property type="entry name" value="HxlR"/>
    <property type="match status" value="1"/>
</dbReference>
<dbReference type="GO" id="GO:0003677">
    <property type="term" value="F:DNA binding"/>
    <property type="evidence" value="ECO:0007669"/>
    <property type="project" value="UniProtKB-KW"/>
</dbReference>
<reference evidence="6" key="1">
    <citation type="submission" date="2016-06" db="EMBL/GenBank/DDBJ databases">
        <authorList>
            <person name="Varghese N."/>
            <person name="Submissions Spin"/>
        </authorList>
    </citation>
    <scope>NUCLEOTIDE SEQUENCE [LARGE SCALE GENOMIC DNA]</scope>
    <source>
        <strain evidence="6">DSM 44815</strain>
    </source>
</reference>
<dbReference type="Proteomes" id="UP000199385">
    <property type="component" value="Chromosome I"/>
</dbReference>
<gene>
    <name evidence="5" type="ORF">GA0070611_2158</name>
</gene>
<protein>
    <submittedName>
        <fullName evidence="5">Transcriptional regulator, HxlR family</fullName>
    </submittedName>
</protein>
<dbReference type="InterPro" id="IPR036527">
    <property type="entry name" value="SCP2_sterol-bd_dom_sf"/>
</dbReference>
<dbReference type="Gene3D" id="3.30.1050.10">
    <property type="entry name" value="SCP2 sterol-binding domain"/>
    <property type="match status" value="1"/>
</dbReference>
<dbReference type="PATRIC" id="fig|261654.4.peg.2197"/>
<dbReference type="SUPFAM" id="SSF46785">
    <property type="entry name" value="Winged helix' DNA-binding domain"/>
    <property type="match status" value="1"/>
</dbReference>
<accession>A0A1A8ZG60</accession>
<dbReference type="Gene3D" id="1.10.10.10">
    <property type="entry name" value="Winged helix-like DNA-binding domain superfamily/Winged helix DNA-binding domain"/>
    <property type="match status" value="1"/>
</dbReference>
<dbReference type="InterPro" id="IPR002577">
    <property type="entry name" value="HTH_HxlR"/>
</dbReference>
<dbReference type="InterPro" id="IPR036390">
    <property type="entry name" value="WH_DNA-bd_sf"/>
</dbReference>
<feature type="domain" description="HTH hxlR-type" evidence="4">
    <location>
        <begin position="16"/>
        <end position="114"/>
    </location>
</feature>
<dbReference type="OrthoDB" id="9792527at2"/>
<keyword evidence="1" id="KW-0805">Transcription regulation</keyword>
<dbReference type="PANTHER" id="PTHR33204:SF18">
    <property type="entry name" value="TRANSCRIPTIONAL REGULATORY PROTEIN"/>
    <property type="match status" value="1"/>
</dbReference>
<evidence type="ECO:0000256" key="3">
    <source>
        <dbReference type="ARBA" id="ARBA00023163"/>
    </source>
</evidence>
<evidence type="ECO:0000259" key="4">
    <source>
        <dbReference type="PROSITE" id="PS51118"/>
    </source>
</evidence>
<keyword evidence="3" id="KW-0804">Transcription</keyword>
<dbReference type="InterPro" id="IPR003033">
    <property type="entry name" value="SCP2_sterol-bd_dom"/>
</dbReference>
<dbReference type="PROSITE" id="PS51118">
    <property type="entry name" value="HTH_HXLR"/>
    <property type="match status" value="1"/>
</dbReference>
<dbReference type="STRING" id="261654.GA0070611_2158"/>
<dbReference type="Pfam" id="PF02036">
    <property type="entry name" value="SCP2"/>
    <property type="match status" value="1"/>
</dbReference>
<dbReference type="InterPro" id="IPR036388">
    <property type="entry name" value="WH-like_DNA-bd_sf"/>
</dbReference>
<sequence length="237" mass="26032">METSSAGGKRAYHQYCGLASALDVLGERWTLLIVRELLMGPRRYGELLADLPGVGTNLLAERLRFLTEKGVVRQTDLRGTGSRLAYELTEVGQQLRPMVLGLAHWGMEFVGDLSAEDTVRPHWGFLAVEAMIRPDQASDLDEDYQFRVDDEAFHLQVRDGVARPVRGEAEHPTMIATTDAATFVQIGSGRLTPLLAMIQGRLKLEGDTEAVLRCCELLGLETGAMTAGVRPRATPRG</sequence>
<dbReference type="AlphaFoldDB" id="A0A1A8ZG60"/>
<dbReference type="SUPFAM" id="SSF55718">
    <property type="entry name" value="SCP-like"/>
    <property type="match status" value="1"/>
</dbReference>
<evidence type="ECO:0000313" key="5">
    <source>
        <dbReference type="EMBL" id="SBT43000.1"/>
    </source>
</evidence>
<evidence type="ECO:0000256" key="1">
    <source>
        <dbReference type="ARBA" id="ARBA00023015"/>
    </source>
</evidence>